<accession>A0A3G9IZ57</accession>
<dbReference type="InterPro" id="IPR009057">
    <property type="entry name" value="Homeodomain-like_sf"/>
</dbReference>
<proteinExistence type="predicted"/>
<name>A0A3G9IZ57_9BACL</name>
<dbReference type="InterPro" id="IPR050109">
    <property type="entry name" value="HTH-type_TetR-like_transc_reg"/>
</dbReference>
<dbReference type="PRINTS" id="PR00455">
    <property type="entry name" value="HTHTETR"/>
</dbReference>
<dbReference type="KEGG" id="pbk:Back11_49070"/>
<dbReference type="PANTHER" id="PTHR30055:SF226">
    <property type="entry name" value="HTH-TYPE TRANSCRIPTIONAL REGULATOR PKSA"/>
    <property type="match status" value="1"/>
</dbReference>
<evidence type="ECO:0000256" key="1">
    <source>
        <dbReference type="ARBA" id="ARBA00023125"/>
    </source>
</evidence>
<dbReference type="Gene3D" id="1.10.357.10">
    <property type="entry name" value="Tetracycline Repressor, domain 2"/>
    <property type="match status" value="1"/>
</dbReference>
<dbReference type="SUPFAM" id="SSF48498">
    <property type="entry name" value="Tetracyclin repressor-like, C-terminal domain"/>
    <property type="match status" value="1"/>
</dbReference>
<reference evidence="2 3" key="1">
    <citation type="submission" date="2018-11" db="EMBL/GenBank/DDBJ databases">
        <title>Complete genome sequence of Paenibacillus baekrokdamisoli strain KCTC 33723.</title>
        <authorList>
            <person name="Kang S.W."/>
            <person name="Lee K.C."/>
            <person name="Kim K.K."/>
            <person name="Kim J.S."/>
            <person name="Kim D.S."/>
            <person name="Ko S.H."/>
            <person name="Yang S.H."/>
            <person name="Lee J.S."/>
        </authorList>
    </citation>
    <scope>NUCLEOTIDE SEQUENCE [LARGE SCALE GENOMIC DNA]</scope>
    <source>
        <strain evidence="2 3">KCTC 33723</strain>
    </source>
</reference>
<evidence type="ECO:0000313" key="2">
    <source>
        <dbReference type="EMBL" id="BBH23562.1"/>
    </source>
</evidence>
<evidence type="ECO:0000313" key="3">
    <source>
        <dbReference type="Proteomes" id="UP000275368"/>
    </source>
</evidence>
<dbReference type="SUPFAM" id="SSF46689">
    <property type="entry name" value="Homeodomain-like"/>
    <property type="match status" value="1"/>
</dbReference>
<dbReference type="PROSITE" id="PS50977">
    <property type="entry name" value="HTH_TETR_2"/>
    <property type="match status" value="1"/>
</dbReference>
<gene>
    <name evidence="2" type="ORF">Back11_49070</name>
</gene>
<dbReference type="Pfam" id="PF00440">
    <property type="entry name" value="TetR_N"/>
    <property type="match status" value="1"/>
</dbReference>
<keyword evidence="3" id="KW-1185">Reference proteome</keyword>
<dbReference type="AlphaFoldDB" id="A0A3G9IZ57"/>
<dbReference type="OrthoDB" id="9814703at2"/>
<sequence length="196" mass="21922">MSDSTNPNASFQLILDTAEKLIDEKGCRQTTLQDIIERSGLSKGAIYHYVSGKDELFGRILISKMETINDSFNESVSQASKGDAASPVQLIAKGMLANTDSQSVTNKIFTYLLSQSDNPKIAAILNNLYHYTLRLSTEWIKIGQTSGAIPPHIDAAKMSMLFTIFTYGLRTQRVITKDEDQVDFEDIFRLIFRSLQ</sequence>
<dbReference type="RefSeq" id="WP_125663179.1">
    <property type="nucleotide sequence ID" value="NZ_AP019308.1"/>
</dbReference>
<dbReference type="InterPro" id="IPR001647">
    <property type="entry name" value="HTH_TetR"/>
</dbReference>
<dbReference type="PANTHER" id="PTHR30055">
    <property type="entry name" value="HTH-TYPE TRANSCRIPTIONAL REGULATOR RUTR"/>
    <property type="match status" value="1"/>
</dbReference>
<dbReference type="GO" id="GO:0000976">
    <property type="term" value="F:transcription cis-regulatory region binding"/>
    <property type="evidence" value="ECO:0007669"/>
    <property type="project" value="TreeGrafter"/>
</dbReference>
<dbReference type="GO" id="GO:0003700">
    <property type="term" value="F:DNA-binding transcription factor activity"/>
    <property type="evidence" value="ECO:0007669"/>
    <property type="project" value="TreeGrafter"/>
</dbReference>
<keyword evidence="1" id="KW-0238">DNA-binding</keyword>
<protein>
    <submittedName>
        <fullName evidence="2">Uncharacterized protein</fullName>
    </submittedName>
</protein>
<dbReference type="InterPro" id="IPR036271">
    <property type="entry name" value="Tet_transcr_reg_TetR-rel_C_sf"/>
</dbReference>
<dbReference type="EMBL" id="AP019308">
    <property type="protein sequence ID" value="BBH23562.1"/>
    <property type="molecule type" value="Genomic_DNA"/>
</dbReference>
<organism evidence="2 3">
    <name type="scientific">Paenibacillus baekrokdamisoli</name>
    <dbReference type="NCBI Taxonomy" id="1712516"/>
    <lineage>
        <taxon>Bacteria</taxon>
        <taxon>Bacillati</taxon>
        <taxon>Bacillota</taxon>
        <taxon>Bacilli</taxon>
        <taxon>Bacillales</taxon>
        <taxon>Paenibacillaceae</taxon>
        <taxon>Paenibacillus</taxon>
    </lineage>
</organism>
<dbReference type="Proteomes" id="UP000275368">
    <property type="component" value="Chromosome"/>
</dbReference>